<dbReference type="AlphaFoldDB" id="A0A6A6A2Z8"/>
<feature type="non-terminal residue" evidence="1">
    <location>
        <position position="1"/>
    </location>
</feature>
<dbReference type="GeneID" id="54403205"/>
<gene>
    <name evidence="1" type="ORF">P153DRAFT_255629</name>
</gene>
<keyword evidence="2" id="KW-1185">Reference proteome</keyword>
<name>A0A6A6A2Z8_9PLEO</name>
<dbReference type="Proteomes" id="UP000799771">
    <property type="component" value="Unassembled WGS sequence"/>
</dbReference>
<evidence type="ECO:0000313" key="2">
    <source>
        <dbReference type="Proteomes" id="UP000799771"/>
    </source>
</evidence>
<organism evidence="1 2">
    <name type="scientific">Dothidotthia symphoricarpi CBS 119687</name>
    <dbReference type="NCBI Taxonomy" id="1392245"/>
    <lineage>
        <taxon>Eukaryota</taxon>
        <taxon>Fungi</taxon>
        <taxon>Dikarya</taxon>
        <taxon>Ascomycota</taxon>
        <taxon>Pezizomycotina</taxon>
        <taxon>Dothideomycetes</taxon>
        <taxon>Pleosporomycetidae</taxon>
        <taxon>Pleosporales</taxon>
        <taxon>Dothidotthiaceae</taxon>
        <taxon>Dothidotthia</taxon>
    </lineage>
</organism>
<feature type="non-terminal residue" evidence="1">
    <location>
        <position position="310"/>
    </location>
</feature>
<reference evidence="1" key="1">
    <citation type="journal article" date="2020" name="Stud. Mycol.">
        <title>101 Dothideomycetes genomes: a test case for predicting lifestyles and emergence of pathogens.</title>
        <authorList>
            <person name="Haridas S."/>
            <person name="Albert R."/>
            <person name="Binder M."/>
            <person name="Bloem J."/>
            <person name="Labutti K."/>
            <person name="Salamov A."/>
            <person name="Andreopoulos B."/>
            <person name="Baker S."/>
            <person name="Barry K."/>
            <person name="Bills G."/>
            <person name="Bluhm B."/>
            <person name="Cannon C."/>
            <person name="Castanera R."/>
            <person name="Culley D."/>
            <person name="Daum C."/>
            <person name="Ezra D."/>
            <person name="Gonzalez J."/>
            <person name="Henrissat B."/>
            <person name="Kuo A."/>
            <person name="Liang C."/>
            <person name="Lipzen A."/>
            <person name="Lutzoni F."/>
            <person name="Magnuson J."/>
            <person name="Mondo S."/>
            <person name="Nolan M."/>
            <person name="Ohm R."/>
            <person name="Pangilinan J."/>
            <person name="Park H.-J."/>
            <person name="Ramirez L."/>
            <person name="Alfaro M."/>
            <person name="Sun H."/>
            <person name="Tritt A."/>
            <person name="Yoshinaga Y."/>
            <person name="Zwiers L.-H."/>
            <person name="Turgeon B."/>
            <person name="Goodwin S."/>
            <person name="Spatafora J."/>
            <person name="Crous P."/>
            <person name="Grigoriev I."/>
        </authorList>
    </citation>
    <scope>NUCLEOTIDE SEQUENCE</scope>
    <source>
        <strain evidence="1">CBS 119687</strain>
    </source>
</reference>
<accession>A0A6A6A2Z8</accession>
<evidence type="ECO:0000313" key="1">
    <source>
        <dbReference type="EMBL" id="KAF2126180.1"/>
    </source>
</evidence>
<dbReference type="EMBL" id="ML977514">
    <property type="protein sequence ID" value="KAF2126180.1"/>
    <property type="molecule type" value="Genomic_DNA"/>
</dbReference>
<proteinExistence type="predicted"/>
<protein>
    <submittedName>
        <fullName evidence="1">Uncharacterized protein</fullName>
    </submittedName>
</protein>
<dbReference type="RefSeq" id="XP_033520572.1">
    <property type="nucleotide sequence ID" value="XM_033662773.1"/>
</dbReference>
<dbReference type="OrthoDB" id="265717at2759"/>
<sequence>AQCPNTVASYNPALRTMSSNNTWFIVPVPKAAVQQALSESYPAVGLVPNNRLSLLDVPNFPAGMHPVLVTSGYSSDIRQSILQIDGPLLVSDTQIPFVGKGTSKKPLLAPLNTYQAGTSDQANKDLAAVVPAAVSTLIGGLFVRLGNFIPGNAAYTAVSNGLFSANSKWVILPNPASGPGAYVEAIDLSFTTVTEAQSKYSLTFLKSVINQPQLLNGILSGKCQRNTYFLTNATAEVEFRSGNVTLGAAASGSTLGLTAQTMGTLQKASPDGFGNYIGAGGFSGCAQVVGYNTTGPLGPGTMGEDCDEAS</sequence>